<dbReference type="AlphaFoldDB" id="A0A2J7RCA5"/>
<evidence type="ECO:0000313" key="2">
    <source>
        <dbReference type="Proteomes" id="UP000235965"/>
    </source>
</evidence>
<dbReference type="Proteomes" id="UP000235965">
    <property type="component" value="Unassembled WGS sequence"/>
</dbReference>
<comment type="caution">
    <text evidence="1">The sequence shown here is derived from an EMBL/GenBank/DDBJ whole genome shotgun (WGS) entry which is preliminary data.</text>
</comment>
<dbReference type="STRING" id="105785.A0A2J7RCA5"/>
<sequence>MELSPSGGAASSAVTQKFPSILWNPKVHYRLHKSPPLVHYLSQVNPIYTIPFYLSKIHSHIIHPPTSWSTKWSLSFCFPTNILYAFLDENVTIIHQIILEDRRRTIDEVLKRLHKSLRRKHPICGKQVNGSFIMTTPLPTQRCVCSDKKRLNNCIESNGEYFDGD</sequence>
<keyword evidence="2" id="KW-1185">Reference proteome</keyword>
<evidence type="ECO:0000313" key="1">
    <source>
        <dbReference type="EMBL" id="PNF38459.1"/>
    </source>
</evidence>
<dbReference type="InParanoid" id="A0A2J7RCA5"/>
<proteinExistence type="predicted"/>
<organism evidence="1 2">
    <name type="scientific">Cryptotermes secundus</name>
    <dbReference type="NCBI Taxonomy" id="105785"/>
    <lineage>
        <taxon>Eukaryota</taxon>
        <taxon>Metazoa</taxon>
        <taxon>Ecdysozoa</taxon>
        <taxon>Arthropoda</taxon>
        <taxon>Hexapoda</taxon>
        <taxon>Insecta</taxon>
        <taxon>Pterygota</taxon>
        <taxon>Neoptera</taxon>
        <taxon>Polyneoptera</taxon>
        <taxon>Dictyoptera</taxon>
        <taxon>Blattodea</taxon>
        <taxon>Blattoidea</taxon>
        <taxon>Termitoidae</taxon>
        <taxon>Kalotermitidae</taxon>
        <taxon>Cryptotermitinae</taxon>
        <taxon>Cryptotermes</taxon>
    </lineage>
</organism>
<accession>A0A2J7RCA5</accession>
<gene>
    <name evidence="1" type="ORF">B7P43_G04037</name>
</gene>
<name>A0A2J7RCA5_9NEOP</name>
<reference evidence="1 2" key="1">
    <citation type="submission" date="2017-12" db="EMBL/GenBank/DDBJ databases">
        <title>Hemimetabolous genomes reveal molecular basis of termite eusociality.</title>
        <authorList>
            <person name="Harrison M.C."/>
            <person name="Jongepier E."/>
            <person name="Robertson H.M."/>
            <person name="Arning N."/>
            <person name="Bitard-Feildel T."/>
            <person name="Chao H."/>
            <person name="Childers C.P."/>
            <person name="Dinh H."/>
            <person name="Doddapaneni H."/>
            <person name="Dugan S."/>
            <person name="Gowin J."/>
            <person name="Greiner C."/>
            <person name="Han Y."/>
            <person name="Hu H."/>
            <person name="Hughes D.S.T."/>
            <person name="Huylmans A.-K."/>
            <person name="Kemena C."/>
            <person name="Kremer L.P.M."/>
            <person name="Lee S.L."/>
            <person name="Lopez-Ezquerra A."/>
            <person name="Mallet L."/>
            <person name="Monroy-Kuhn J.M."/>
            <person name="Moser A."/>
            <person name="Murali S.C."/>
            <person name="Muzny D.M."/>
            <person name="Otani S."/>
            <person name="Piulachs M.-D."/>
            <person name="Poelchau M."/>
            <person name="Qu J."/>
            <person name="Schaub F."/>
            <person name="Wada-Katsumata A."/>
            <person name="Worley K.C."/>
            <person name="Xie Q."/>
            <person name="Ylla G."/>
            <person name="Poulsen M."/>
            <person name="Gibbs R.A."/>
            <person name="Schal C."/>
            <person name="Richards S."/>
            <person name="Belles X."/>
            <person name="Korb J."/>
            <person name="Bornberg-Bauer E."/>
        </authorList>
    </citation>
    <scope>NUCLEOTIDE SEQUENCE [LARGE SCALE GENOMIC DNA]</scope>
    <source>
        <tissue evidence="1">Whole body</tissue>
    </source>
</reference>
<dbReference type="EMBL" id="NEVH01005885">
    <property type="protein sequence ID" value="PNF38459.1"/>
    <property type="molecule type" value="Genomic_DNA"/>
</dbReference>
<protein>
    <submittedName>
        <fullName evidence="1">Uncharacterized protein</fullName>
    </submittedName>
</protein>